<evidence type="ECO:0000313" key="2">
    <source>
        <dbReference type="Proteomes" id="UP001165960"/>
    </source>
</evidence>
<dbReference type="EMBL" id="QTSX02002297">
    <property type="protein sequence ID" value="KAJ9076312.1"/>
    <property type="molecule type" value="Genomic_DNA"/>
</dbReference>
<evidence type="ECO:0000313" key="1">
    <source>
        <dbReference type="EMBL" id="KAJ9076312.1"/>
    </source>
</evidence>
<accession>A0ACC2TNX7</accession>
<organism evidence="1 2">
    <name type="scientific">Entomophthora muscae</name>
    <dbReference type="NCBI Taxonomy" id="34485"/>
    <lineage>
        <taxon>Eukaryota</taxon>
        <taxon>Fungi</taxon>
        <taxon>Fungi incertae sedis</taxon>
        <taxon>Zoopagomycota</taxon>
        <taxon>Entomophthoromycotina</taxon>
        <taxon>Entomophthoromycetes</taxon>
        <taxon>Entomophthorales</taxon>
        <taxon>Entomophthoraceae</taxon>
        <taxon>Entomophthora</taxon>
    </lineage>
</organism>
<name>A0ACC2TNX7_9FUNG</name>
<comment type="caution">
    <text evidence="1">The sequence shown here is derived from an EMBL/GenBank/DDBJ whole genome shotgun (WGS) entry which is preliminary data.</text>
</comment>
<sequence length="150" mass="15975">MSVWIENFLPLETRAQGRDLNPDPEPLQAACLHFPGVNSPQAEVKKDYPKGENSQAKRIITSNGGAIKAPNGGNKISIICFMGLKTTLVAIQDVSSEESTGPGPNPMTATQEQDNQVANSRSLTNERAPGLGAISLPLNPSTQIPQAHFS</sequence>
<dbReference type="Proteomes" id="UP001165960">
    <property type="component" value="Unassembled WGS sequence"/>
</dbReference>
<gene>
    <name evidence="1" type="ORF">DSO57_1027466</name>
</gene>
<reference evidence="1" key="1">
    <citation type="submission" date="2022-04" db="EMBL/GenBank/DDBJ databases">
        <title>Genome of the entomopathogenic fungus Entomophthora muscae.</title>
        <authorList>
            <person name="Elya C."/>
            <person name="Lovett B.R."/>
            <person name="Lee E."/>
            <person name="Macias A.M."/>
            <person name="Hajek A.E."/>
            <person name="De Bivort B.L."/>
            <person name="Kasson M.T."/>
            <person name="De Fine Licht H.H."/>
            <person name="Stajich J.E."/>
        </authorList>
    </citation>
    <scope>NUCLEOTIDE SEQUENCE</scope>
    <source>
        <strain evidence="1">Berkeley</strain>
    </source>
</reference>
<keyword evidence="2" id="KW-1185">Reference proteome</keyword>
<proteinExistence type="predicted"/>
<protein>
    <submittedName>
        <fullName evidence="1">Uncharacterized protein</fullName>
    </submittedName>
</protein>